<dbReference type="KEGG" id="spsw:Sps_05551"/>
<dbReference type="InterPro" id="IPR012843">
    <property type="entry name" value="YscD"/>
</dbReference>
<protein>
    <submittedName>
        <fullName evidence="6">Type III secretion apparatus protein, YscD/HrpQ family</fullName>
    </submittedName>
</protein>
<dbReference type="Gene3D" id="2.60.200.20">
    <property type="match status" value="1"/>
</dbReference>
<evidence type="ECO:0000313" key="6">
    <source>
        <dbReference type="EMBL" id="AQS40614.1"/>
    </source>
</evidence>
<feature type="domain" description="YscD-like Bon-like" evidence="3">
    <location>
        <begin position="295"/>
        <end position="354"/>
    </location>
</feature>
<dbReference type="InterPro" id="IPR053946">
    <property type="entry name" value="YscD_ppl_3rd"/>
</dbReference>
<dbReference type="InterPro" id="IPR057770">
    <property type="entry name" value="YscD/Y4YQ_C"/>
</dbReference>
<feature type="domain" description="YscD cytoplasmic" evidence="2">
    <location>
        <begin position="7"/>
        <end position="97"/>
    </location>
</feature>
<feature type="domain" description="YscD-like Bon-like" evidence="1">
    <location>
        <begin position="164"/>
        <end position="223"/>
    </location>
</feature>
<dbReference type="OrthoDB" id="5620712at2"/>
<dbReference type="Pfam" id="PF23893">
    <property type="entry name" value="Y4YQ_C"/>
    <property type="match status" value="1"/>
</dbReference>
<keyword evidence="7" id="KW-1185">Reference proteome</keyword>
<dbReference type="RefSeq" id="WP_077755387.1">
    <property type="nucleotide sequence ID" value="NZ_CP014782.1"/>
</dbReference>
<dbReference type="Proteomes" id="UP000189545">
    <property type="component" value="Chromosome"/>
</dbReference>
<dbReference type="Gene3D" id="3.30.1340.30">
    <property type="match status" value="1"/>
</dbReference>
<dbReference type="SUPFAM" id="SSF49879">
    <property type="entry name" value="SMAD/FHA domain"/>
    <property type="match status" value="1"/>
</dbReference>
<feature type="domain" description="YscD/Y4YQ C-terminal" evidence="5">
    <location>
        <begin position="369"/>
        <end position="419"/>
    </location>
</feature>
<dbReference type="InterPro" id="IPR008984">
    <property type="entry name" value="SMAD_FHA_dom_sf"/>
</dbReference>
<name>A0A1S6HYT9_9GAMM</name>
<dbReference type="NCBIfam" id="TIGR02500">
    <property type="entry name" value="type_III_yscD"/>
    <property type="match status" value="1"/>
</dbReference>
<dbReference type="Pfam" id="PF16693">
    <property type="entry name" value="Yop-YscD_ppl_1st"/>
    <property type="match status" value="1"/>
</dbReference>
<sequence length="442" mass="48910">MTQWKIKLLSGSHAQVELPLSAGEFIIGSDELNADIVLSDRDIDAKHVTLSVGEVITLVELPQDCQIFINDEQKQAHSSLVLARGDSVRLGALCFIVGWQEDELGQASIPQAGEIKHKVVNQSVNSWRKSLLVGLLLSLIPCTFLVIKMQDSNTDKNALVTEAEPIVLVRNALENLQLDDVRVEWNGLANQVELEGYVETNIQRIQLLNEIESLGVNYKSNLRAMDTIRRGVKFILGNLGYQQVQVKNGDSAGTILLTGYIDDASRWSQVEKIIESDIPGLLAWKVELQRAGAYLDELKEMLKGVNLLAKLQLVKAADRIEARGELNEVESTAFYQVARDFREKFGDKPYLVLKSIPKVSKGANIDFIVRAANFGIVPYVVLADNNRYTQGTRTPAGYLIMRISEFGIDIAKGDQQITINFGGINDSVASQYDDIGSALARQ</sequence>
<dbReference type="AlphaFoldDB" id="A0A1S6HYT9"/>
<evidence type="ECO:0000259" key="3">
    <source>
        <dbReference type="Pfam" id="PF21934"/>
    </source>
</evidence>
<proteinExistence type="predicted"/>
<gene>
    <name evidence="6" type="ORF">Sps_05551</name>
</gene>
<dbReference type="Gene3D" id="3.30.70.1770">
    <property type="match status" value="1"/>
</dbReference>
<dbReference type="Pfam" id="PF21934">
    <property type="entry name" value="Yop-YscD_ppl_3rd"/>
    <property type="match status" value="1"/>
</dbReference>
<dbReference type="InterPro" id="IPR032034">
    <property type="entry name" value="YscD_ppl_1st"/>
</dbReference>
<organism evidence="6 7">
    <name type="scientific">Shewanella psychrophila</name>
    <dbReference type="NCBI Taxonomy" id="225848"/>
    <lineage>
        <taxon>Bacteria</taxon>
        <taxon>Pseudomonadati</taxon>
        <taxon>Pseudomonadota</taxon>
        <taxon>Gammaproteobacteria</taxon>
        <taxon>Alteromonadales</taxon>
        <taxon>Shewanellaceae</taxon>
        <taxon>Shewanella</taxon>
    </lineage>
</organism>
<reference evidence="6 7" key="1">
    <citation type="submission" date="2016-03" db="EMBL/GenBank/DDBJ databases">
        <title>Complete genome sequence of Shewanella psychrophila WP2, a deep sea bacterium isolated from west Pacific sediment.</title>
        <authorList>
            <person name="Xu G."/>
            <person name="Jian H."/>
        </authorList>
    </citation>
    <scope>NUCLEOTIDE SEQUENCE [LARGE SCALE GENOMIC DNA]</scope>
    <source>
        <strain evidence="6 7">WP2</strain>
    </source>
</reference>
<dbReference type="EMBL" id="CP014782">
    <property type="protein sequence ID" value="AQS40614.1"/>
    <property type="molecule type" value="Genomic_DNA"/>
</dbReference>
<dbReference type="Pfam" id="PF21937">
    <property type="entry name" value="Yop-YscD_ppl_2nd"/>
    <property type="match status" value="1"/>
</dbReference>
<accession>A0A1S6HYT9</accession>
<dbReference type="Pfam" id="PF16697">
    <property type="entry name" value="Yop-YscD_cpl"/>
    <property type="match status" value="1"/>
</dbReference>
<dbReference type="STRING" id="225848.Sps_05551"/>
<evidence type="ECO:0000259" key="1">
    <source>
        <dbReference type="Pfam" id="PF16693"/>
    </source>
</evidence>
<evidence type="ECO:0000259" key="5">
    <source>
        <dbReference type="Pfam" id="PF23893"/>
    </source>
</evidence>
<feature type="domain" description="YscD-like Bon-like" evidence="4">
    <location>
        <begin position="225"/>
        <end position="289"/>
    </location>
</feature>
<evidence type="ECO:0000313" key="7">
    <source>
        <dbReference type="Proteomes" id="UP000189545"/>
    </source>
</evidence>
<dbReference type="InterPro" id="IPR053947">
    <property type="entry name" value="YscD_ppl__2nd"/>
</dbReference>
<evidence type="ECO:0000259" key="2">
    <source>
        <dbReference type="Pfam" id="PF16697"/>
    </source>
</evidence>
<dbReference type="InterPro" id="IPR032030">
    <property type="entry name" value="YscD_cytoplasmic_dom"/>
</dbReference>
<evidence type="ECO:0000259" key="4">
    <source>
        <dbReference type="Pfam" id="PF21937"/>
    </source>
</evidence>